<accession>A0A0P0V1F5</accession>
<proteinExistence type="predicted"/>
<dbReference type="AlphaFoldDB" id="A0A0P0V1F5"/>
<feature type="region of interest" description="Disordered" evidence="1">
    <location>
        <begin position="46"/>
        <end position="86"/>
    </location>
</feature>
<keyword evidence="3" id="KW-1185">Reference proteome</keyword>
<dbReference type="Gramene" id="Os01t0272650-00">
    <property type="protein sequence ID" value="Os01t0272650-00"/>
    <property type="gene ID" value="Os01g0272650"/>
</dbReference>
<name>A0A0P0V1F5_ORYSJ</name>
<reference evidence="2 3" key="2">
    <citation type="journal article" date="2013" name="Plant Cell Physiol.">
        <title>Rice Annotation Project Database (RAP-DB): an integrative and interactive database for rice genomics.</title>
        <authorList>
            <person name="Sakai H."/>
            <person name="Lee S.S."/>
            <person name="Tanaka T."/>
            <person name="Numa H."/>
            <person name="Kim J."/>
            <person name="Kawahara Y."/>
            <person name="Wakimoto H."/>
            <person name="Yang C.C."/>
            <person name="Iwamoto M."/>
            <person name="Abe T."/>
            <person name="Yamada Y."/>
            <person name="Muto A."/>
            <person name="Inokuchi H."/>
            <person name="Ikemura T."/>
            <person name="Matsumoto T."/>
            <person name="Sasaki T."/>
            <person name="Itoh T."/>
        </authorList>
    </citation>
    <scope>NUCLEOTIDE SEQUENCE [LARGE SCALE GENOMIC DNA]</scope>
    <source>
        <strain evidence="3">cv. Nipponbare</strain>
    </source>
</reference>
<dbReference type="Proteomes" id="UP000059680">
    <property type="component" value="Chromosome 1"/>
</dbReference>
<evidence type="ECO:0000313" key="3">
    <source>
        <dbReference type="Proteomes" id="UP000059680"/>
    </source>
</evidence>
<reference evidence="2 3" key="3">
    <citation type="journal article" date="2013" name="Rice">
        <title>Improvement of the Oryza sativa Nipponbare reference genome using next generation sequence and optical map data.</title>
        <authorList>
            <person name="Kawahara Y."/>
            <person name="de la Bastide M."/>
            <person name="Hamilton J.P."/>
            <person name="Kanamori H."/>
            <person name="McCombie W.R."/>
            <person name="Ouyang S."/>
            <person name="Schwartz D.C."/>
            <person name="Tanaka T."/>
            <person name="Wu J."/>
            <person name="Zhou S."/>
            <person name="Childs K.L."/>
            <person name="Davidson R.M."/>
            <person name="Lin H."/>
            <person name="Quesada-Ocampo L."/>
            <person name="Vaillancourt B."/>
            <person name="Sakai H."/>
            <person name="Lee S.S."/>
            <person name="Kim J."/>
            <person name="Numa H."/>
            <person name="Itoh T."/>
            <person name="Buell C.R."/>
            <person name="Matsumoto T."/>
        </authorList>
    </citation>
    <scope>NUCLEOTIDE SEQUENCE [LARGE SCALE GENOMIC DNA]</scope>
    <source>
        <strain evidence="3">cv. Nipponbare</strain>
    </source>
</reference>
<protein>
    <submittedName>
        <fullName evidence="2">Os01g0272650 protein</fullName>
    </submittedName>
</protein>
<gene>
    <name evidence="2" type="ordered locus">Os01g0272650</name>
    <name evidence="2" type="ORF">OSNPB_010272650</name>
</gene>
<organism evidence="2 3">
    <name type="scientific">Oryza sativa subsp. japonica</name>
    <name type="common">Rice</name>
    <dbReference type="NCBI Taxonomy" id="39947"/>
    <lineage>
        <taxon>Eukaryota</taxon>
        <taxon>Viridiplantae</taxon>
        <taxon>Streptophyta</taxon>
        <taxon>Embryophyta</taxon>
        <taxon>Tracheophyta</taxon>
        <taxon>Spermatophyta</taxon>
        <taxon>Magnoliopsida</taxon>
        <taxon>Liliopsida</taxon>
        <taxon>Poales</taxon>
        <taxon>Poaceae</taxon>
        <taxon>BOP clade</taxon>
        <taxon>Oryzoideae</taxon>
        <taxon>Oryzeae</taxon>
        <taxon>Oryzinae</taxon>
        <taxon>Oryza</taxon>
        <taxon>Oryza sativa</taxon>
    </lineage>
</organism>
<evidence type="ECO:0000256" key="1">
    <source>
        <dbReference type="SAM" id="MobiDB-lite"/>
    </source>
</evidence>
<reference evidence="3" key="1">
    <citation type="journal article" date="2005" name="Nature">
        <title>The map-based sequence of the rice genome.</title>
        <authorList>
            <consortium name="International rice genome sequencing project (IRGSP)"/>
            <person name="Matsumoto T."/>
            <person name="Wu J."/>
            <person name="Kanamori H."/>
            <person name="Katayose Y."/>
            <person name="Fujisawa M."/>
            <person name="Namiki N."/>
            <person name="Mizuno H."/>
            <person name="Yamamoto K."/>
            <person name="Antonio B.A."/>
            <person name="Baba T."/>
            <person name="Sakata K."/>
            <person name="Nagamura Y."/>
            <person name="Aoki H."/>
            <person name="Arikawa K."/>
            <person name="Arita K."/>
            <person name="Bito T."/>
            <person name="Chiden Y."/>
            <person name="Fujitsuka N."/>
            <person name="Fukunaka R."/>
            <person name="Hamada M."/>
            <person name="Harada C."/>
            <person name="Hayashi A."/>
            <person name="Hijishita S."/>
            <person name="Honda M."/>
            <person name="Hosokawa S."/>
            <person name="Ichikawa Y."/>
            <person name="Idonuma A."/>
            <person name="Iijima M."/>
            <person name="Ikeda M."/>
            <person name="Ikeno M."/>
            <person name="Ito K."/>
            <person name="Ito S."/>
            <person name="Ito T."/>
            <person name="Ito Y."/>
            <person name="Ito Y."/>
            <person name="Iwabuchi A."/>
            <person name="Kamiya K."/>
            <person name="Karasawa W."/>
            <person name="Kurita K."/>
            <person name="Katagiri S."/>
            <person name="Kikuta A."/>
            <person name="Kobayashi H."/>
            <person name="Kobayashi N."/>
            <person name="Machita K."/>
            <person name="Maehara T."/>
            <person name="Masukawa M."/>
            <person name="Mizubayashi T."/>
            <person name="Mukai Y."/>
            <person name="Nagasaki H."/>
            <person name="Nagata Y."/>
            <person name="Naito S."/>
            <person name="Nakashima M."/>
            <person name="Nakama Y."/>
            <person name="Nakamichi Y."/>
            <person name="Nakamura M."/>
            <person name="Meguro A."/>
            <person name="Negishi M."/>
            <person name="Ohta I."/>
            <person name="Ohta T."/>
            <person name="Okamoto M."/>
            <person name="Ono N."/>
            <person name="Saji S."/>
            <person name="Sakaguchi M."/>
            <person name="Sakai K."/>
            <person name="Shibata M."/>
            <person name="Shimokawa T."/>
            <person name="Song J."/>
            <person name="Takazaki Y."/>
            <person name="Terasawa K."/>
            <person name="Tsugane M."/>
            <person name="Tsuji K."/>
            <person name="Ueda S."/>
            <person name="Waki K."/>
            <person name="Yamagata H."/>
            <person name="Yamamoto M."/>
            <person name="Yamamoto S."/>
            <person name="Yamane H."/>
            <person name="Yoshiki S."/>
            <person name="Yoshihara R."/>
            <person name="Yukawa K."/>
            <person name="Zhong H."/>
            <person name="Yano M."/>
            <person name="Yuan Q."/>
            <person name="Ouyang S."/>
            <person name="Liu J."/>
            <person name="Jones K.M."/>
            <person name="Gansberger K."/>
            <person name="Moffat K."/>
            <person name="Hill J."/>
            <person name="Bera J."/>
            <person name="Fadrosh D."/>
            <person name="Jin S."/>
            <person name="Johri S."/>
            <person name="Kim M."/>
            <person name="Overton L."/>
            <person name="Reardon M."/>
            <person name="Tsitrin T."/>
            <person name="Vuong H."/>
            <person name="Weaver B."/>
            <person name="Ciecko A."/>
            <person name="Tallon L."/>
            <person name="Jackson J."/>
            <person name="Pai G."/>
            <person name="Aken S.V."/>
            <person name="Utterback T."/>
            <person name="Reidmuller S."/>
            <person name="Feldblyum T."/>
            <person name="Hsiao J."/>
            <person name="Zismann V."/>
            <person name="Iobst S."/>
            <person name="de Vazeille A.R."/>
            <person name="Buell C.R."/>
            <person name="Ying K."/>
            <person name="Li Y."/>
            <person name="Lu T."/>
            <person name="Huang Y."/>
            <person name="Zhao Q."/>
            <person name="Feng Q."/>
            <person name="Zhang L."/>
            <person name="Zhu J."/>
            <person name="Weng Q."/>
            <person name="Mu J."/>
            <person name="Lu Y."/>
            <person name="Fan D."/>
            <person name="Liu Y."/>
            <person name="Guan J."/>
            <person name="Zhang Y."/>
            <person name="Yu S."/>
            <person name="Liu X."/>
            <person name="Zhang Y."/>
            <person name="Hong G."/>
            <person name="Han B."/>
            <person name="Choisne N."/>
            <person name="Demange N."/>
            <person name="Orjeda G."/>
            <person name="Samain S."/>
            <person name="Cattolico L."/>
            <person name="Pelletier E."/>
            <person name="Couloux A."/>
            <person name="Segurens B."/>
            <person name="Wincker P."/>
            <person name="D'Hont A."/>
            <person name="Scarpelli C."/>
            <person name="Weissenbach J."/>
            <person name="Salanoubat M."/>
            <person name="Quetier F."/>
            <person name="Yu Y."/>
            <person name="Kim H.R."/>
            <person name="Rambo T."/>
            <person name="Currie J."/>
            <person name="Collura K."/>
            <person name="Luo M."/>
            <person name="Yang T."/>
            <person name="Ammiraju J.S.S."/>
            <person name="Engler F."/>
            <person name="Soderlund C."/>
            <person name="Wing R.A."/>
            <person name="Palmer L.E."/>
            <person name="de la Bastide M."/>
            <person name="Spiegel L."/>
            <person name="Nascimento L."/>
            <person name="Zutavern T."/>
            <person name="O'Shaughnessy A."/>
            <person name="Dike S."/>
            <person name="Dedhia N."/>
            <person name="Preston R."/>
            <person name="Balija V."/>
            <person name="McCombie W.R."/>
            <person name="Chow T."/>
            <person name="Chen H."/>
            <person name="Chung M."/>
            <person name="Chen C."/>
            <person name="Shaw J."/>
            <person name="Wu H."/>
            <person name="Hsiao K."/>
            <person name="Chao Y."/>
            <person name="Chu M."/>
            <person name="Cheng C."/>
            <person name="Hour A."/>
            <person name="Lee P."/>
            <person name="Lin S."/>
            <person name="Lin Y."/>
            <person name="Liou J."/>
            <person name="Liu S."/>
            <person name="Hsing Y."/>
            <person name="Raghuvanshi S."/>
            <person name="Mohanty A."/>
            <person name="Bharti A.K."/>
            <person name="Gaur A."/>
            <person name="Gupta V."/>
            <person name="Kumar D."/>
            <person name="Ravi V."/>
            <person name="Vij S."/>
            <person name="Kapur A."/>
            <person name="Khurana P."/>
            <person name="Khurana P."/>
            <person name="Khurana J.P."/>
            <person name="Tyagi A.K."/>
            <person name="Gaikwad K."/>
            <person name="Singh A."/>
            <person name="Dalal V."/>
            <person name="Srivastava S."/>
            <person name="Dixit A."/>
            <person name="Pal A.K."/>
            <person name="Ghazi I.A."/>
            <person name="Yadav M."/>
            <person name="Pandit A."/>
            <person name="Bhargava A."/>
            <person name="Sureshbabu K."/>
            <person name="Batra K."/>
            <person name="Sharma T.R."/>
            <person name="Mohapatra T."/>
            <person name="Singh N.K."/>
            <person name="Messing J."/>
            <person name="Nelson A.B."/>
            <person name="Fuks G."/>
            <person name="Kavchok S."/>
            <person name="Keizer G."/>
            <person name="Linton E."/>
            <person name="Llaca V."/>
            <person name="Song R."/>
            <person name="Tanyolac B."/>
            <person name="Young S."/>
            <person name="Ho-Il K."/>
            <person name="Hahn J.H."/>
            <person name="Sangsakoo G."/>
            <person name="Vanavichit A."/>
            <person name="de Mattos Luiz.A.T."/>
            <person name="Zimmer P.D."/>
            <person name="Malone G."/>
            <person name="Dellagostin O."/>
            <person name="de Oliveira A.C."/>
            <person name="Bevan M."/>
            <person name="Bancroft I."/>
            <person name="Minx P."/>
            <person name="Cordum H."/>
            <person name="Wilson R."/>
            <person name="Cheng Z."/>
            <person name="Jin W."/>
            <person name="Jiang J."/>
            <person name="Leong S.A."/>
            <person name="Iwama H."/>
            <person name="Gojobori T."/>
            <person name="Itoh T."/>
            <person name="Niimura Y."/>
            <person name="Fujii Y."/>
            <person name="Habara T."/>
            <person name="Sakai H."/>
            <person name="Sato Y."/>
            <person name="Wilson G."/>
            <person name="Kumar K."/>
            <person name="McCouch S."/>
            <person name="Juretic N."/>
            <person name="Hoen D."/>
            <person name="Wright S."/>
            <person name="Bruskiewich R."/>
            <person name="Bureau T."/>
            <person name="Miyao A."/>
            <person name="Hirochika H."/>
            <person name="Nishikawa T."/>
            <person name="Kadowaki K."/>
            <person name="Sugiura M."/>
            <person name="Burr B."/>
            <person name="Sasaki T."/>
        </authorList>
    </citation>
    <scope>NUCLEOTIDE SEQUENCE [LARGE SCALE GENOMIC DNA]</scope>
    <source>
        <strain evidence="3">cv. Nipponbare</strain>
    </source>
</reference>
<dbReference type="InParanoid" id="A0A0P0V1F5"/>
<feature type="compositionally biased region" description="Polar residues" evidence="1">
    <location>
        <begin position="46"/>
        <end position="61"/>
    </location>
</feature>
<evidence type="ECO:0000313" key="2">
    <source>
        <dbReference type="EMBL" id="BAS71512.1"/>
    </source>
</evidence>
<dbReference type="PaxDb" id="39947-A0A0P0V1F5"/>
<sequence>MLLDHRGLNLVKVSQIYDLVLPSICICHVSTKQKIENTSEHPHYFSTNKLPTPTMGSTTKVGISPMRASGFPEWSTRVKPPMSAPSGRACIRLYQ</sequence>
<dbReference type="EMBL" id="AP014957">
    <property type="protein sequence ID" value="BAS71512.1"/>
    <property type="molecule type" value="Genomic_DNA"/>
</dbReference>